<dbReference type="InterPro" id="IPR050365">
    <property type="entry name" value="TIM50"/>
</dbReference>
<feature type="compositionally biased region" description="Acidic residues" evidence="8">
    <location>
        <begin position="391"/>
        <end position="402"/>
    </location>
</feature>
<dbReference type="InterPro" id="IPR036412">
    <property type="entry name" value="HAD-like_sf"/>
</dbReference>
<dbReference type="CDD" id="cd07521">
    <property type="entry name" value="HAD_FCP1-like"/>
    <property type="match status" value="1"/>
</dbReference>
<feature type="domain" description="FCP1 homology" evidence="9">
    <location>
        <begin position="836"/>
        <end position="994"/>
    </location>
</feature>
<dbReference type="SFLD" id="SFLDS00003">
    <property type="entry name" value="Haloacid_Dehalogenase"/>
    <property type="match status" value="1"/>
</dbReference>
<gene>
    <name evidence="10" type="ORF">WMY93_001977</name>
</gene>
<evidence type="ECO:0000256" key="4">
    <source>
        <dbReference type="ARBA" id="ARBA00047761"/>
    </source>
</evidence>
<protein>
    <recommendedName>
        <fullName evidence="1">protein-serine/threonine phosphatase</fullName>
        <ecNumber evidence="1">3.1.3.16</ecNumber>
    </recommendedName>
</protein>
<accession>A0AAW0PSC7</accession>
<feature type="site" description="Transition state stabilizer" evidence="7">
    <location>
        <position position="902"/>
    </location>
</feature>
<evidence type="ECO:0000313" key="10">
    <source>
        <dbReference type="EMBL" id="KAK7938651.1"/>
    </source>
</evidence>
<proteinExistence type="predicted"/>
<dbReference type="SFLD" id="SFLDG01124">
    <property type="entry name" value="C0.1:_RNA_Pol_CTD_Phosphatase"/>
    <property type="match status" value="1"/>
</dbReference>
<feature type="region of interest" description="Disordered" evidence="8">
    <location>
        <begin position="116"/>
        <end position="142"/>
    </location>
</feature>
<dbReference type="EC" id="3.1.3.16" evidence="1"/>
<comment type="catalytic activity">
    <reaction evidence="5">
        <text>O-phospho-L-threonyl-[protein] + H2O = L-threonyl-[protein] + phosphate</text>
        <dbReference type="Rhea" id="RHEA:47004"/>
        <dbReference type="Rhea" id="RHEA-COMP:11060"/>
        <dbReference type="Rhea" id="RHEA-COMP:11605"/>
        <dbReference type="ChEBI" id="CHEBI:15377"/>
        <dbReference type="ChEBI" id="CHEBI:30013"/>
        <dbReference type="ChEBI" id="CHEBI:43474"/>
        <dbReference type="ChEBI" id="CHEBI:61977"/>
        <dbReference type="EC" id="3.1.3.16"/>
    </reaction>
</comment>
<dbReference type="InterPro" id="IPR023214">
    <property type="entry name" value="HAD_sf"/>
</dbReference>
<evidence type="ECO:0000256" key="1">
    <source>
        <dbReference type="ARBA" id="ARBA00013081"/>
    </source>
</evidence>
<evidence type="ECO:0000259" key="9">
    <source>
        <dbReference type="PROSITE" id="PS50969"/>
    </source>
</evidence>
<keyword evidence="2" id="KW-0378">Hydrolase</keyword>
<feature type="compositionally biased region" description="Basic and acidic residues" evidence="8">
    <location>
        <begin position="120"/>
        <end position="139"/>
    </location>
</feature>
<dbReference type="InterPro" id="IPR011948">
    <property type="entry name" value="Dullard_phosphatase"/>
</dbReference>
<name>A0AAW0PSC7_9GOBI</name>
<dbReference type="AlphaFoldDB" id="A0AAW0PSC7"/>
<feature type="compositionally biased region" description="Acidic residues" evidence="8">
    <location>
        <begin position="309"/>
        <end position="327"/>
    </location>
</feature>
<feature type="compositionally biased region" description="Basic and acidic residues" evidence="8">
    <location>
        <begin position="277"/>
        <end position="294"/>
    </location>
</feature>
<dbReference type="FunFam" id="3.40.50.1000:FF:000013">
    <property type="entry name" value="Carboxy-terminal domain RNA polymerase II polypeptide A small"/>
    <property type="match status" value="1"/>
</dbReference>
<feature type="region of interest" description="Disordered" evidence="8">
    <location>
        <begin position="444"/>
        <end position="500"/>
    </location>
</feature>
<dbReference type="SUPFAM" id="SSF56784">
    <property type="entry name" value="HAD-like"/>
    <property type="match status" value="1"/>
</dbReference>
<feature type="compositionally biased region" description="Acidic residues" evidence="8">
    <location>
        <begin position="798"/>
        <end position="813"/>
    </location>
</feature>
<dbReference type="EMBL" id="JBBPFD010000002">
    <property type="protein sequence ID" value="KAK7938651.1"/>
    <property type="molecule type" value="Genomic_DNA"/>
</dbReference>
<evidence type="ECO:0000256" key="7">
    <source>
        <dbReference type="PIRSR" id="PIRSR640078-3"/>
    </source>
</evidence>
<dbReference type="InterPro" id="IPR004274">
    <property type="entry name" value="FCP1_dom"/>
</dbReference>
<feature type="compositionally biased region" description="Acidic residues" evidence="8">
    <location>
        <begin position="491"/>
        <end position="500"/>
    </location>
</feature>
<dbReference type="NCBIfam" id="TIGR02251">
    <property type="entry name" value="HIF-SF_euk"/>
    <property type="match status" value="1"/>
</dbReference>
<organism evidence="10 11">
    <name type="scientific">Mugilogobius chulae</name>
    <name type="common">yellowstripe goby</name>
    <dbReference type="NCBI Taxonomy" id="88201"/>
    <lineage>
        <taxon>Eukaryota</taxon>
        <taxon>Metazoa</taxon>
        <taxon>Chordata</taxon>
        <taxon>Craniata</taxon>
        <taxon>Vertebrata</taxon>
        <taxon>Euteleostomi</taxon>
        <taxon>Actinopterygii</taxon>
        <taxon>Neopterygii</taxon>
        <taxon>Teleostei</taxon>
        <taxon>Neoteleostei</taxon>
        <taxon>Acanthomorphata</taxon>
        <taxon>Gobiaria</taxon>
        <taxon>Gobiiformes</taxon>
        <taxon>Gobioidei</taxon>
        <taxon>Gobiidae</taxon>
        <taxon>Gobionellinae</taxon>
        <taxon>Mugilogobius</taxon>
    </lineage>
</organism>
<feature type="active site" description="4-aspartylphosphate intermediate" evidence="6">
    <location>
        <position position="846"/>
    </location>
</feature>
<feature type="active site" description="Proton donor" evidence="6">
    <location>
        <position position="848"/>
    </location>
</feature>
<feature type="region of interest" description="Disordered" evidence="8">
    <location>
        <begin position="277"/>
        <end position="356"/>
    </location>
</feature>
<feature type="compositionally biased region" description="Low complexity" evidence="8">
    <location>
        <begin position="461"/>
        <end position="471"/>
    </location>
</feature>
<dbReference type="PANTHER" id="PTHR12210">
    <property type="entry name" value="DULLARD PROTEIN PHOSPHATASE"/>
    <property type="match status" value="1"/>
</dbReference>
<dbReference type="SMART" id="SM00577">
    <property type="entry name" value="CPDc"/>
    <property type="match status" value="1"/>
</dbReference>
<evidence type="ECO:0000256" key="8">
    <source>
        <dbReference type="SAM" id="MobiDB-lite"/>
    </source>
</evidence>
<dbReference type="Proteomes" id="UP001460270">
    <property type="component" value="Unassembled WGS sequence"/>
</dbReference>
<evidence type="ECO:0000256" key="5">
    <source>
        <dbReference type="ARBA" id="ARBA00048336"/>
    </source>
</evidence>
<feature type="site" description="Transition state stabilizer" evidence="7">
    <location>
        <position position="940"/>
    </location>
</feature>
<dbReference type="GO" id="GO:0008420">
    <property type="term" value="F:RNA polymerase II CTD heptapeptide repeat phosphatase activity"/>
    <property type="evidence" value="ECO:0007669"/>
    <property type="project" value="InterPro"/>
</dbReference>
<evidence type="ECO:0000256" key="2">
    <source>
        <dbReference type="ARBA" id="ARBA00022801"/>
    </source>
</evidence>
<keyword evidence="11" id="KW-1185">Reference proteome</keyword>
<comment type="catalytic activity">
    <reaction evidence="4">
        <text>O-phospho-L-seryl-[protein] + H2O = L-seryl-[protein] + phosphate</text>
        <dbReference type="Rhea" id="RHEA:20629"/>
        <dbReference type="Rhea" id="RHEA-COMP:9863"/>
        <dbReference type="Rhea" id="RHEA-COMP:11604"/>
        <dbReference type="ChEBI" id="CHEBI:15377"/>
        <dbReference type="ChEBI" id="CHEBI:29999"/>
        <dbReference type="ChEBI" id="CHEBI:43474"/>
        <dbReference type="ChEBI" id="CHEBI:83421"/>
        <dbReference type="EC" id="3.1.3.16"/>
    </reaction>
</comment>
<dbReference type="InterPro" id="IPR040078">
    <property type="entry name" value="RNA_Pol_CTD_Phosphatase"/>
</dbReference>
<evidence type="ECO:0000256" key="6">
    <source>
        <dbReference type="PIRSR" id="PIRSR640078-1"/>
    </source>
</evidence>
<feature type="region of interest" description="Disordered" evidence="8">
    <location>
        <begin position="782"/>
        <end position="813"/>
    </location>
</feature>
<reference evidence="11" key="1">
    <citation type="submission" date="2024-04" db="EMBL/GenBank/DDBJ databases">
        <title>Salinicola lusitanus LLJ914,a marine bacterium isolated from the Okinawa Trough.</title>
        <authorList>
            <person name="Li J."/>
        </authorList>
    </citation>
    <scope>NUCLEOTIDE SEQUENCE [LARGE SCALE GENOMIC DNA]</scope>
</reference>
<comment type="caution">
    <text evidence="10">The sequence shown here is derived from an EMBL/GenBank/DDBJ whole genome shotgun (WGS) entry which is preliminary data.</text>
</comment>
<evidence type="ECO:0000256" key="3">
    <source>
        <dbReference type="ARBA" id="ARBA00022912"/>
    </source>
</evidence>
<keyword evidence="3" id="KW-0904">Protein phosphatase</keyword>
<sequence>MHLETSEPAKPNGEVCKLPADLCKEMEPNVIYEQTNSSKGADQFNNGTNNGFLTSDGRNVECEAPGLSQGFDKCECFKLSEPGANLTSASPHGGQHLHECQQCEPDDPLLSVRTETNRLTSERENEEEFKTRQEQRDGEETWQLNSKLCHGTGSEDLSDEFEDFCDKASSQSEESFAESVDADYDTEDVCVVEEFENFEEVSQDKSKTHDEAEAEQTILTDKDETLSCDEEVLTKEENNDEIWQDKSESLDGFEPGQPILTDKDDILSCGEEVVTKEESFDEISQDKIESHDGFETGQPIVTNKGDILSCDDEEDEDFDAETLEEISQELLKTSEAEEHISTNTNETSSSDEETHYGIVEIENEGIEDCLTFDQEAEDFKMVEMFERDSSSDEEESAEDDIGQDFAENIQTDDNNFELNTFSEVAEDRKNSDTSSVNVIFCSEDDSSDCSSRSFQTCPEGSVPSLPSSDSSEVSEKSGQDDSSDEQTQWESFEEEEEVEEIVEDIVKTETKKTVADIVIEDFFDFFDRDDNYGHSQKRHYISCFDGGDVHDRLYYEHLQTKEQNAKNKADSEQLEATEQIEDSCEEIDETEIDENVDAEEEESCAESNFGEQPADFYKELIENGEDALESYLYDDYAEENDSEISSDDRLLEENMSAPCAEDISVEGDAYCDSSEVSDLTEDFEDGFCVSEDVALSACSESEPYCALYEVARREDVGDDVEDYYAFETRSVQTSSQQALRDFLLDAALKESSGILEDFVSDLTERLSQCSLQGKAEVAPPVGLIHSVPESGKTPEESRDSEEEGSEEEPEECDCEYCVPPTEQVVLEPLLPELPSSDSSKMCVVIDLDETLVHSSFKPMNKADFVIPVEIEGTIHQVYVLKRPHVDQFLQRMGELFECVLFTASLSKYADPVSDILDSSGAFTSRLFREACVFHRGNYVKDLSRLGRDLSRVIIIDNSPVSYIFHPDNAVPVASWFDDVSDTELLDLIPFFERLSLEQEVYPALKQQQQQQPES</sequence>
<feature type="region of interest" description="Disordered" evidence="8">
    <location>
        <begin position="383"/>
        <end position="416"/>
    </location>
</feature>
<dbReference type="Pfam" id="PF03031">
    <property type="entry name" value="NIF"/>
    <property type="match status" value="1"/>
</dbReference>
<evidence type="ECO:0000313" key="11">
    <source>
        <dbReference type="Proteomes" id="UP001460270"/>
    </source>
</evidence>
<dbReference type="Gene3D" id="3.40.50.1000">
    <property type="entry name" value="HAD superfamily/HAD-like"/>
    <property type="match status" value="1"/>
</dbReference>
<dbReference type="PROSITE" id="PS50969">
    <property type="entry name" value="FCP1"/>
    <property type="match status" value="1"/>
</dbReference>